<organism evidence="1 2">
    <name type="scientific">Exserohilum turcicum (strain 28A)</name>
    <name type="common">Northern leaf blight fungus</name>
    <name type="synonym">Setosphaeria turcica</name>
    <dbReference type="NCBI Taxonomy" id="671987"/>
    <lineage>
        <taxon>Eukaryota</taxon>
        <taxon>Fungi</taxon>
        <taxon>Dikarya</taxon>
        <taxon>Ascomycota</taxon>
        <taxon>Pezizomycotina</taxon>
        <taxon>Dothideomycetes</taxon>
        <taxon>Pleosporomycetidae</taxon>
        <taxon>Pleosporales</taxon>
        <taxon>Pleosporineae</taxon>
        <taxon>Pleosporaceae</taxon>
        <taxon>Exserohilum</taxon>
    </lineage>
</organism>
<keyword evidence="2" id="KW-1185">Reference proteome</keyword>
<reference evidence="1 2" key="1">
    <citation type="journal article" date="2012" name="PLoS Pathog.">
        <title>Diverse lifestyles and strategies of plant pathogenesis encoded in the genomes of eighteen Dothideomycetes fungi.</title>
        <authorList>
            <person name="Ohm R.A."/>
            <person name="Feau N."/>
            <person name="Henrissat B."/>
            <person name="Schoch C.L."/>
            <person name="Horwitz B.A."/>
            <person name="Barry K.W."/>
            <person name="Condon B.J."/>
            <person name="Copeland A.C."/>
            <person name="Dhillon B."/>
            <person name="Glaser F."/>
            <person name="Hesse C.N."/>
            <person name="Kosti I."/>
            <person name="LaButti K."/>
            <person name="Lindquist E.A."/>
            <person name="Lucas S."/>
            <person name="Salamov A.A."/>
            <person name="Bradshaw R.E."/>
            <person name="Ciuffetti L."/>
            <person name="Hamelin R.C."/>
            <person name="Kema G.H.J."/>
            <person name="Lawrence C."/>
            <person name="Scott J.A."/>
            <person name="Spatafora J.W."/>
            <person name="Turgeon B.G."/>
            <person name="de Wit P.J.G.M."/>
            <person name="Zhong S."/>
            <person name="Goodwin S.B."/>
            <person name="Grigoriev I.V."/>
        </authorList>
    </citation>
    <scope>NUCLEOTIDE SEQUENCE [LARGE SCALE GENOMIC DNA]</scope>
    <source>
        <strain evidence="2">28A</strain>
    </source>
</reference>
<evidence type="ECO:0000313" key="2">
    <source>
        <dbReference type="Proteomes" id="UP000016935"/>
    </source>
</evidence>
<name>R0K6B8_EXST2</name>
<proteinExistence type="predicted"/>
<reference evidence="1 2" key="2">
    <citation type="journal article" date="2013" name="PLoS Genet.">
        <title>Comparative genome structure, secondary metabolite, and effector coding capacity across Cochliobolus pathogens.</title>
        <authorList>
            <person name="Condon B.J."/>
            <person name="Leng Y."/>
            <person name="Wu D."/>
            <person name="Bushley K.E."/>
            <person name="Ohm R.A."/>
            <person name="Otillar R."/>
            <person name="Martin J."/>
            <person name="Schackwitz W."/>
            <person name="Grimwood J."/>
            <person name="MohdZainudin N."/>
            <person name="Xue C."/>
            <person name="Wang R."/>
            <person name="Manning V.A."/>
            <person name="Dhillon B."/>
            <person name="Tu Z.J."/>
            <person name="Steffenson B.J."/>
            <person name="Salamov A."/>
            <person name="Sun H."/>
            <person name="Lowry S."/>
            <person name="LaButti K."/>
            <person name="Han J."/>
            <person name="Copeland A."/>
            <person name="Lindquist E."/>
            <person name="Barry K."/>
            <person name="Schmutz J."/>
            <person name="Baker S.E."/>
            <person name="Ciuffetti L.M."/>
            <person name="Grigoriev I.V."/>
            <person name="Zhong S."/>
            <person name="Turgeon B.G."/>
        </authorList>
    </citation>
    <scope>NUCLEOTIDE SEQUENCE [LARGE SCALE GENOMIC DNA]</scope>
    <source>
        <strain evidence="2">28A</strain>
    </source>
</reference>
<dbReference type="EMBL" id="KB908814">
    <property type="protein sequence ID" value="EOA83872.1"/>
    <property type="molecule type" value="Genomic_DNA"/>
</dbReference>
<accession>R0K6B8</accession>
<evidence type="ECO:0000313" key="1">
    <source>
        <dbReference type="EMBL" id="EOA83872.1"/>
    </source>
</evidence>
<protein>
    <submittedName>
        <fullName evidence="1">Uncharacterized protein</fullName>
    </submittedName>
</protein>
<dbReference type="RefSeq" id="XP_008028078.1">
    <property type="nucleotide sequence ID" value="XM_008029887.1"/>
</dbReference>
<dbReference type="HOGENOM" id="CLU_1876713_0_0_1"/>
<gene>
    <name evidence="1" type="ORF">SETTUDRAFT_32889</name>
</gene>
<dbReference type="GeneID" id="19403706"/>
<dbReference type="Proteomes" id="UP000016935">
    <property type="component" value="Unassembled WGS sequence"/>
</dbReference>
<dbReference type="AlphaFoldDB" id="R0K6B8"/>
<sequence length="136" mass="15747">MWNSTVLVGSWPNRRPKPFPYRRTDSVREIEGHAHFPLVDHNTLALLNGTLDRILFSLRCYALHWRQTRLNNDGSTSSKYSRAFKHVSIVSQSHAPHIRRENAKTSQRSHYPGYDYTTSAYCMLHGCDTTYDHGRG</sequence>